<evidence type="ECO:0000256" key="6">
    <source>
        <dbReference type="ARBA" id="ARBA00022729"/>
    </source>
</evidence>
<sequence length="272" mass="30609">LWECPPHSLSLNGEENLFFKRVSHSKLDDLIWLYFVLGKKRPWDVNPPLQGWCPADQVLFCLLLDLRNKAFVFPAPTATAVVDLQVSNQLPLTKLTVCLRYYTLLPRAYALFSYATRSSDNDFLIYKSQPNEYAIHVGGAVVNFKVPPKEKPSWDHVCVSWDSSNGLVQLWLNGEALPRLGLKKGYSISPQASIMLGQDQDSFGGGFDVNQSFVGEMSEVYLWARVLTPTEIRLSSNNAELSGPLVSWKSLSYTIKNEVFVEEFLAPQNACI</sequence>
<keyword evidence="3" id="KW-0011">Acute phase</keyword>
<reference evidence="14" key="1">
    <citation type="submission" date="2025-08" db="UniProtKB">
        <authorList>
            <consortium name="RefSeq"/>
        </authorList>
    </citation>
    <scope>IDENTIFICATION</scope>
</reference>
<comment type="caution">
    <text evidence="11">Lacks conserved residue(s) required for the propagation of feature annotation.</text>
</comment>
<dbReference type="PROSITE" id="PS00289">
    <property type="entry name" value="PTX_1"/>
    <property type="match status" value="1"/>
</dbReference>
<name>A0A6J1VVP0_9SAUR</name>
<evidence type="ECO:0000259" key="12">
    <source>
        <dbReference type="PROSITE" id="PS51828"/>
    </source>
</evidence>
<evidence type="ECO:0000256" key="8">
    <source>
        <dbReference type="ARBA" id="ARBA00023157"/>
    </source>
</evidence>
<dbReference type="InterPro" id="IPR051005">
    <property type="entry name" value="Pentraxin_domain"/>
</dbReference>
<dbReference type="SUPFAM" id="SSF49899">
    <property type="entry name" value="Concanavalin A-like lectins/glucanases"/>
    <property type="match status" value="1"/>
</dbReference>
<proteinExistence type="inferred from homology"/>
<evidence type="ECO:0000256" key="1">
    <source>
        <dbReference type="ARBA" id="ARBA00001913"/>
    </source>
</evidence>
<evidence type="ECO:0000256" key="10">
    <source>
        <dbReference type="ARBA" id="ARBA00040546"/>
    </source>
</evidence>
<feature type="non-terminal residue" evidence="14">
    <location>
        <position position="1"/>
    </location>
</feature>
<dbReference type="GO" id="GO:0045087">
    <property type="term" value="P:innate immune response"/>
    <property type="evidence" value="ECO:0007669"/>
    <property type="project" value="TreeGrafter"/>
</dbReference>
<keyword evidence="8" id="KW-1015">Disulfide bond</keyword>
<keyword evidence="4" id="KW-0964">Secreted</keyword>
<dbReference type="InterPro" id="IPR013320">
    <property type="entry name" value="ConA-like_dom_sf"/>
</dbReference>
<keyword evidence="6" id="KW-0732">Signal</keyword>
<evidence type="ECO:0000256" key="2">
    <source>
        <dbReference type="ARBA" id="ARBA00004613"/>
    </source>
</evidence>
<dbReference type="FunFam" id="2.60.120.200:FF:000070">
    <property type="entry name" value="Serum amyloid P-component"/>
    <property type="match status" value="1"/>
</dbReference>
<evidence type="ECO:0000256" key="4">
    <source>
        <dbReference type="ARBA" id="ARBA00022525"/>
    </source>
</evidence>
<dbReference type="KEGG" id="nss:113426515"/>
<dbReference type="RefSeq" id="XP_026544668.1">
    <property type="nucleotide sequence ID" value="XM_026688883.1"/>
</dbReference>
<dbReference type="AlphaFoldDB" id="A0A6J1VVP0"/>
<dbReference type="GO" id="GO:0001849">
    <property type="term" value="F:complement component C1q complex binding"/>
    <property type="evidence" value="ECO:0007669"/>
    <property type="project" value="TreeGrafter"/>
</dbReference>
<feature type="domain" description="Pentraxin (PTX)" evidence="12">
    <location>
        <begin position="67"/>
        <end position="271"/>
    </location>
</feature>
<dbReference type="Pfam" id="PF00354">
    <property type="entry name" value="Pentaxin"/>
    <property type="match status" value="1"/>
</dbReference>
<dbReference type="Proteomes" id="UP000504612">
    <property type="component" value="Unplaced"/>
</dbReference>
<protein>
    <recommendedName>
        <fullName evidence="10">C-reactive protein</fullName>
    </recommendedName>
</protein>
<evidence type="ECO:0000313" key="14">
    <source>
        <dbReference type="RefSeq" id="XP_026544668.1"/>
    </source>
</evidence>
<comment type="subcellular location">
    <subcellularLocation>
        <location evidence="2">Secreted</location>
    </subcellularLocation>
</comment>
<keyword evidence="13" id="KW-1185">Reference proteome</keyword>
<dbReference type="GO" id="GO:0005615">
    <property type="term" value="C:extracellular space"/>
    <property type="evidence" value="ECO:0007669"/>
    <property type="project" value="TreeGrafter"/>
</dbReference>
<organism evidence="13 14">
    <name type="scientific">Notechis scutatus</name>
    <name type="common">mainland tiger snake</name>
    <dbReference type="NCBI Taxonomy" id="8663"/>
    <lineage>
        <taxon>Eukaryota</taxon>
        <taxon>Metazoa</taxon>
        <taxon>Chordata</taxon>
        <taxon>Craniata</taxon>
        <taxon>Vertebrata</taxon>
        <taxon>Euteleostomi</taxon>
        <taxon>Lepidosauria</taxon>
        <taxon>Squamata</taxon>
        <taxon>Bifurcata</taxon>
        <taxon>Unidentata</taxon>
        <taxon>Episquamata</taxon>
        <taxon>Toxicofera</taxon>
        <taxon>Serpentes</taxon>
        <taxon>Colubroidea</taxon>
        <taxon>Elapidae</taxon>
        <taxon>Hydrophiinae</taxon>
        <taxon>Notechis</taxon>
    </lineage>
</organism>
<dbReference type="PANTHER" id="PTHR45869">
    <property type="entry name" value="C-REACTIVE PROTEIN-RELATED"/>
    <property type="match status" value="1"/>
</dbReference>
<keyword evidence="5" id="KW-0479">Metal-binding</keyword>
<dbReference type="CDD" id="cd00152">
    <property type="entry name" value="PTX"/>
    <property type="match status" value="1"/>
</dbReference>
<dbReference type="PRINTS" id="PR00895">
    <property type="entry name" value="PENTAXIN"/>
</dbReference>
<dbReference type="SMART" id="SM00159">
    <property type="entry name" value="PTX"/>
    <property type="match status" value="1"/>
</dbReference>
<evidence type="ECO:0000256" key="9">
    <source>
        <dbReference type="ARBA" id="ARBA00038102"/>
    </source>
</evidence>
<dbReference type="GO" id="GO:0046872">
    <property type="term" value="F:metal ion binding"/>
    <property type="evidence" value="ECO:0007669"/>
    <property type="project" value="UniProtKB-KW"/>
</dbReference>
<evidence type="ECO:0000256" key="7">
    <source>
        <dbReference type="ARBA" id="ARBA00022837"/>
    </source>
</evidence>
<keyword evidence="7" id="KW-0106">Calcium</keyword>
<dbReference type="GO" id="GO:0006953">
    <property type="term" value="P:acute-phase response"/>
    <property type="evidence" value="ECO:0007669"/>
    <property type="project" value="UniProtKB-KW"/>
</dbReference>
<accession>A0A6J1VVP0</accession>
<gene>
    <name evidence="14" type="primary">LOC113426515</name>
</gene>
<dbReference type="InterPro" id="IPR001759">
    <property type="entry name" value="PTX_dom"/>
</dbReference>
<dbReference type="PROSITE" id="PS51828">
    <property type="entry name" value="PTX_2"/>
    <property type="match status" value="1"/>
</dbReference>
<comment type="cofactor">
    <cofactor evidence="1">
        <name>Ca(2+)</name>
        <dbReference type="ChEBI" id="CHEBI:29108"/>
    </cofactor>
</comment>
<evidence type="ECO:0000256" key="3">
    <source>
        <dbReference type="ARBA" id="ARBA00022486"/>
    </source>
</evidence>
<evidence type="ECO:0000256" key="11">
    <source>
        <dbReference type="PROSITE-ProRule" id="PRU01172"/>
    </source>
</evidence>
<evidence type="ECO:0000313" key="13">
    <source>
        <dbReference type="Proteomes" id="UP000504612"/>
    </source>
</evidence>
<dbReference type="PANTHER" id="PTHR45869:SF7">
    <property type="entry name" value="C-REACTIVE PROTEIN"/>
    <property type="match status" value="1"/>
</dbReference>
<evidence type="ECO:0000256" key="5">
    <source>
        <dbReference type="ARBA" id="ARBA00022723"/>
    </source>
</evidence>
<dbReference type="Gene3D" id="2.60.120.200">
    <property type="match status" value="1"/>
</dbReference>
<comment type="similarity">
    <text evidence="9">Belongs to the pentraxin family.</text>
</comment>
<dbReference type="InterPro" id="IPR030476">
    <property type="entry name" value="Pentaxin_CS"/>
</dbReference>
<dbReference type="GeneID" id="113426515"/>